<reference evidence="2 3" key="1">
    <citation type="submission" date="2018-07" db="EMBL/GenBank/DDBJ databases">
        <title>Genome sequence of Rhodococcus rhodnii ATCC 35071 from Rhodnius prolixus.</title>
        <authorList>
            <person name="Patel V."/>
            <person name="Vogel K.J."/>
        </authorList>
    </citation>
    <scope>NUCLEOTIDE SEQUENCE [LARGE SCALE GENOMIC DNA]</scope>
    <source>
        <strain evidence="2 3">ATCC 35071</strain>
    </source>
</reference>
<feature type="transmembrane region" description="Helical" evidence="1">
    <location>
        <begin position="150"/>
        <end position="173"/>
    </location>
</feature>
<accession>A0A6P2CE39</accession>
<evidence type="ECO:0000256" key="1">
    <source>
        <dbReference type="SAM" id="Phobius"/>
    </source>
</evidence>
<sequence length="329" mass="33879">MTAWVITVFCALAAGARVGRVLVRGATPLRMALLVAVAFLTLASVVWVPPVGAALRALAPGTDLRWTLAVGATTLGVVSGTVGAVSSSSRVSRRWMRPIALAATTATVLVLAASVVSGSERPAAVVTAAAGLVIVAMTVRYVAWTPLGRGVAALTLGALVLVVAAVGVAATGADAGWPVGVAGAGAVLVATGTMWVPVELWVRARLTLRRVRGLRRDLVARFPEVSTIRPGGRTTTVLDAQDAVAQIVDALYIQAGAGLFPTGRVPLPDGTADRVAALVEWIDDPHGSAVLDTEWIAPPDGMSARRWVLTIASAYDDRHRRESTAVAVG</sequence>
<feature type="transmembrane region" description="Helical" evidence="1">
    <location>
        <begin position="123"/>
        <end position="143"/>
    </location>
</feature>
<dbReference type="EMBL" id="QRCM01000001">
    <property type="protein sequence ID" value="TXG90220.1"/>
    <property type="molecule type" value="Genomic_DNA"/>
</dbReference>
<proteinExistence type="predicted"/>
<feature type="transmembrane region" description="Helical" evidence="1">
    <location>
        <begin position="29"/>
        <end position="48"/>
    </location>
</feature>
<feature type="transmembrane region" description="Helical" evidence="1">
    <location>
        <begin position="99"/>
        <end position="117"/>
    </location>
</feature>
<keyword evidence="1" id="KW-0472">Membrane</keyword>
<organism evidence="2 3">
    <name type="scientific">Rhodococcus rhodnii</name>
    <dbReference type="NCBI Taxonomy" id="38312"/>
    <lineage>
        <taxon>Bacteria</taxon>
        <taxon>Bacillati</taxon>
        <taxon>Actinomycetota</taxon>
        <taxon>Actinomycetes</taxon>
        <taxon>Mycobacteriales</taxon>
        <taxon>Nocardiaceae</taxon>
        <taxon>Rhodococcus</taxon>
    </lineage>
</organism>
<dbReference type="RefSeq" id="WP_010837088.1">
    <property type="nucleotide sequence ID" value="NZ_QRCM01000001.1"/>
</dbReference>
<name>A0A6P2CE39_9NOCA</name>
<evidence type="ECO:0000313" key="3">
    <source>
        <dbReference type="Proteomes" id="UP000471120"/>
    </source>
</evidence>
<keyword evidence="1" id="KW-1133">Transmembrane helix</keyword>
<dbReference type="Proteomes" id="UP000471120">
    <property type="component" value="Unassembled WGS sequence"/>
</dbReference>
<keyword evidence="1" id="KW-0812">Transmembrane</keyword>
<comment type="caution">
    <text evidence="2">The sequence shown here is derived from an EMBL/GenBank/DDBJ whole genome shotgun (WGS) entry which is preliminary data.</text>
</comment>
<dbReference type="AlphaFoldDB" id="A0A6P2CE39"/>
<gene>
    <name evidence="2" type="ORF">DW322_08280</name>
</gene>
<evidence type="ECO:0000313" key="2">
    <source>
        <dbReference type="EMBL" id="TXG90220.1"/>
    </source>
</evidence>
<feature type="transmembrane region" description="Helical" evidence="1">
    <location>
        <begin position="179"/>
        <end position="202"/>
    </location>
</feature>
<protein>
    <submittedName>
        <fullName evidence="2">Uncharacterized protein</fullName>
    </submittedName>
</protein>